<evidence type="ECO:0000256" key="1">
    <source>
        <dbReference type="ARBA" id="ARBA00004196"/>
    </source>
</evidence>
<keyword evidence="4 7" id="KW-0732">Signal</keyword>
<protein>
    <submittedName>
        <fullName evidence="9">Extracellular solute-binding protein (Family 5)</fullName>
    </submittedName>
</protein>
<feature type="domain" description="Solute-binding protein family 5" evidence="8">
    <location>
        <begin position="172"/>
        <end position="607"/>
    </location>
</feature>
<keyword evidence="6" id="KW-1133">Transmembrane helix</keyword>
<dbReference type="PANTHER" id="PTHR30290:SF10">
    <property type="entry name" value="PERIPLASMIC OLIGOPEPTIDE-BINDING PROTEIN-RELATED"/>
    <property type="match status" value="1"/>
</dbReference>
<dbReference type="AlphaFoldDB" id="A0A4R6N3R5"/>
<dbReference type="InterPro" id="IPR039424">
    <property type="entry name" value="SBP_5"/>
</dbReference>
<keyword evidence="6" id="KW-0472">Membrane</keyword>
<feature type="region of interest" description="Disordered" evidence="5">
    <location>
        <begin position="473"/>
        <end position="492"/>
    </location>
</feature>
<dbReference type="EMBL" id="SNXE01000006">
    <property type="protein sequence ID" value="TDP07955.1"/>
    <property type="molecule type" value="Genomic_DNA"/>
</dbReference>
<dbReference type="GO" id="GO:0030313">
    <property type="term" value="C:cell envelope"/>
    <property type="evidence" value="ECO:0007669"/>
    <property type="project" value="UniProtKB-SubCell"/>
</dbReference>
<gene>
    <name evidence="9" type="ORF">DFR39_106221</name>
</gene>
<comment type="caution">
    <text evidence="9">The sequence shown here is derived from an EMBL/GenBank/DDBJ whole genome shotgun (WGS) entry which is preliminary data.</text>
</comment>
<organism evidence="9 10">
    <name type="scientific">Roseateles asaccharophilus</name>
    <dbReference type="NCBI Taxonomy" id="582607"/>
    <lineage>
        <taxon>Bacteria</taxon>
        <taxon>Pseudomonadati</taxon>
        <taxon>Pseudomonadota</taxon>
        <taxon>Betaproteobacteria</taxon>
        <taxon>Burkholderiales</taxon>
        <taxon>Sphaerotilaceae</taxon>
        <taxon>Roseateles</taxon>
    </lineage>
</organism>
<dbReference type="PROSITE" id="PS51257">
    <property type="entry name" value="PROKAR_LIPOPROTEIN"/>
    <property type="match status" value="1"/>
</dbReference>
<keyword evidence="6" id="KW-0812">Transmembrane</keyword>
<name>A0A4R6N3R5_9BURK</name>
<keyword evidence="3" id="KW-0813">Transport</keyword>
<dbReference type="InterPro" id="IPR000914">
    <property type="entry name" value="SBP_5_dom"/>
</dbReference>
<dbReference type="OrthoDB" id="9801912at2"/>
<evidence type="ECO:0000256" key="5">
    <source>
        <dbReference type="SAM" id="MobiDB-lite"/>
    </source>
</evidence>
<evidence type="ECO:0000256" key="4">
    <source>
        <dbReference type="ARBA" id="ARBA00022729"/>
    </source>
</evidence>
<accession>A0A4R6N3R5</accession>
<dbReference type="RefSeq" id="WP_133604234.1">
    <property type="nucleotide sequence ID" value="NZ_JAUFPJ010000007.1"/>
</dbReference>
<evidence type="ECO:0000256" key="3">
    <source>
        <dbReference type="ARBA" id="ARBA00022448"/>
    </source>
</evidence>
<evidence type="ECO:0000256" key="6">
    <source>
        <dbReference type="SAM" id="Phobius"/>
    </source>
</evidence>
<sequence length="748" mass="85352">MQVLRGLAATARCAAAALAATLALSACNNSPWNQGDESRNLVYSAMIENTPRHLDPTASYWSNDTAVTYQVYEPLYGYHYLKRPFTLVPKTAAEVVQPKYLDKQGRPLPDDAPGEQIALSIYDVPIKPGILYAPHPAFARNAQGEYLYHQMRAGELGERRTPWDFAERGTRELVAEDFVYAIKRHATTRITAPIYGVFAEYVQGLQEYGELIKREDAKLRQGLDPSSLDKPFLDFRRWPLEGAEALDKHTLRLKIRGKYPQWKYWMQMTFLAPVPWEADAFYAQPGMAERGLTLDVWPVGTGPYMMTEYAKDRRIVMEKNPNYRGEPYPCEGMPGDEKKGLLADCGKPTPFIDKIVLTVEREATPQRNKFRDGYYDLEVFERTDTGKSYLVEADDSDEVRAQYKAKGFDFEQYSDVNSYWISFNMLDPVIGWGETAEQRKRNRLLRQAITIAIDWEEYSKVFPKKAGETAQGLLPQGIPGSREGTPEGVNPVTHRWVDGRAVRRSIDDARRMMVEAGYPDGRDAKSGRPLVLNYDYYAPASPERKPEIDWVVKQFAKLGIQLEVRATDNNQFQDKVRKGKHQVFWLGWNADYPDAENFLFLFYGPNAKSVSDGENTANYISPEFDKLFAKLKNLDDGPEKQRVIDEMTRLLRDDAPLSFGFYPYASAAVHGWIKNSKPAILVRDHARYLRLDAEQRASQVRLWNEPVLWPLAVLVLLGALAVWLARRALQRRERLDARGRLVDDAPAS</sequence>
<dbReference type="SUPFAM" id="SSF53850">
    <property type="entry name" value="Periplasmic binding protein-like II"/>
    <property type="match status" value="1"/>
</dbReference>
<evidence type="ECO:0000313" key="9">
    <source>
        <dbReference type="EMBL" id="TDP07955.1"/>
    </source>
</evidence>
<feature type="chain" id="PRO_5020845360" evidence="7">
    <location>
        <begin position="20"/>
        <end position="748"/>
    </location>
</feature>
<feature type="transmembrane region" description="Helical" evidence="6">
    <location>
        <begin position="707"/>
        <end position="725"/>
    </location>
</feature>
<feature type="signal peptide" evidence="7">
    <location>
        <begin position="1"/>
        <end position="19"/>
    </location>
</feature>
<evidence type="ECO:0000313" key="10">
    <source>
        <dbReference type="Proteomes" id="UP000295357"/>
    </source>
</evidence>
<comment type="subcellular location">
    <subcellularLocation>
        <location evidence="1">Cell envelope</location>
    </subcellularLocation>
</comment>
<dbReference type="Gene3D" id="3.40.190.10">
    <property type="entry name" value="Periplasmic binding protein-like II"/>
    <property type="match status" value="1"/>
</dbReference>
<comment type="similarity">
    <text evidence="2">Belongs to the bacterial solute-binding protein 5 family.</text>
</comment>
<dbReference type="CDD" id="cd08505">
    <property type="entry name" value="PBP2_NikA_DppA_OppA_like_18"/>
    <property type="match status" value="1"/>
</dbReference>
<reference evidence="9 10" key="1">
    <citation type="submission" date="2019-03" db="EMBL/GenBank/DDBJ databases">
        <title>Genomic Encyclopedia of Type Strains, Phase IV (KMG-IV): sequencing the most valuable type-strain genomes for metagenomic binning, comparative biology and taxonomic classification.</title>
        <authorList>
            <person name="Goeker M."/>
        </authorList>
    </citation>
    <scope>NUCLEOTIDE SEQUENCE [LARGE SCALE GENOMIC DNA]</scope>
    <source>
        <strain evidence="9 10">DSM 25082</strain>
    </source>
</reference>
<dbReference type="GO" id="GO:0015833">
    <property type="term" value="P:peptide transport"/>
    <property type="evidence" value="ECO:0007669"/>
    <property type="project" value="TreeGrafter"/>
</dbReference>
<dbReference type="Proteomes" id="UP000295357">
    <property type="component" value="Unassembled WGS sequence"/>
</dbReference>
<evidence type="ECO:0000259" key="8">
    <source>
        <dbReference type="Pfam" id="PF00496"/>
    </source>
</evidence>
<dbReference type="GO" id="GO:1904680">
    <property type="term" value="F:peptide transmembrane transporter activity"/>
    <property type="evidence" value="ECO:0007669"/>
    <property type="project" value="TreeGrafter"/>
</dbReference>
<keyword evidence="10" id="KW-1185">Reference proteome</keyword>
<dbReference type="Pfam" id="PF00496">
    <property type="entry name" value="SBP_bac_5"/>
    <property type="match status" value="1"/>
</dbReference>
<evidence type="ECO:0000256" key="7">
    <source>
        <dbReference type="SAM" id="SignalP"/>
    </source>
</evidence>
<proteinExistence type="inferred from homology"/>
<dbReference type="PANTHER" id="PTHR30290">
    <property type="entry name" value="PERIPLASMIC BINDING COMPONENT OF ABC TRANSPORTER"/>
    <property type="match status" value="1"/>
</dbReference>
<dbReference type="Gene3D" id="3.10.105.10">
    <property type="entry name" value="Dipeptide-binding Protein, Domain 3"/>
    <property type="match status" value="1"/>
</dbReference>
<evidence type="ECO:0000256" key="2">
    <source>
        <dbReference type="ARBA" id="ARBA00005695"/>
    </source>
</evidence>